<gene>
    <name evidence="1" type="ORF">HUJ06_011621</name>
</gene>
<evidence type="ECO:0000313" key="1">
    <source>
        <dbReference type="EMBL" id="DAD32770.1"/>
    </source>
</evidence>
<dbReference type="EMBL" id="DUZY01000003">
    <property type="protein sequence ID" value="DAD32770.1"/>
    <property type="molecule type" value="Genomic_DNA"/>
</dbReference>
<protein>
    <submittedName>
        <fullName evidence="1">Uncharacterized protein</fullName>
    </submittedName>
</protein>
<sequence length="43" mass="5515">MSKLWEESWVHAVSEMYIFRNPQDKRFIWNRSKNWYLSRKRPN</sequence>
<accession>A0A822YJL6</accession>
<reference evidence="1 2" key="1">
    <citation type="journal article" date="2020" name="Mol. Biol. Evol.">
        <title>Distinct Expression and Methylation Patterns for Genes with Different Fates following a Single Whole-Genome Duplication in Flowering Plants.</title>
        <authorList>
            <person name="Shi T."/>
            <person name="Rahmani R.S."/>
            <person name="Gugger P.F."/>
            <person name="Wang M."/>
            <person name="Li H."/>
            <person name="Zhang Y."/>
            <person name="Li Z."/>
            <person name="Wang Q."/>
            <person name="Van de Peer Y."/>
            <person name="Marchal K."/>
            <person name="Chen J."/>
        </authorList>
    </citation>
    <scope>NUCLEOTIDE SEQUENCE [LARGE SCALE GENOMIC DNA]</scope>
    <source>
        <tissue evidence="1">Leaf</tissue>
    </source>
</reference>
<evidence type="ECO:0000313" key="2">
    <source>
        <dbReference type="Proteomes" id="UP000607653"/>
    </source>
</evidence>
<dbReference type="AlphaFoldDB" id="A0A822YJL6"/>
<name>A0A822YJL6_NELNU</name>
<proteinExistence type="predicted"/>
<dbReference type="Proteomes" id="UP000607653">
    <property type="component" value="Unassembled WGS sequence"/>
</dbReference>
<keyword evidence="2" id="KW-1185">Reference proteome</keyword>
<organism evidence="1 2">
    <name type="scientific">Nelumbo nucifera</name>
    <name type="common">Sacred lotus</name>
    <dbReference type="NCBI Taxonomy" id="4432"/>
    <lineage>
        <taxon>Eukaryota</taxon>
        <taxon>Viridiplantae</taxon>
        <taxon>Streptophyta</taxon>
        <taxon>Embryophyta</taxon>
        <taxon>Tracheophyta</taxon>
        <taxon>Spermatophyta</taxon>
        <taxon>Magnoliopsida</taxon>
        <taxon>Proteales</taxon>
        <taxon>Nelumbonaceae</taxon>
        <taxon>Nelumbo</taxon>
    </lineage>
</organism>
<comment type="caution">
    <text evidence="1">The sequence shown here is derived from an EMBL/GenBank/DDBJ whole genome shotgun (WGS) entry which is preliminary data.</text>
</comment>